<keyword evidence="2" id="KW-0472">Membrane</keyword>
<evidence type="ECO:0000256" key="1">
    <source>
        <dbReference type="SAM" id="MobiDB-lite"/>
    </source>
</evidence>
<protein>
    <submittedName>
        <fullName evidence="3">Uncharacterized protein</fullName>
    </submittedName>
</protein>
<comment type="caution">
    <text evidence="3">The sequence shown here is derived from an EMBL/GenBank/DDBJ whole genome shotgun (WGS) entry which is preliminary data.</text>
</comment>
<evidence type="ECO:0000313" key="3">
    <source>
        <dbReference type="EMBL" id="HGL41461.1"/>
    </source>
</evidence>
<feature type="region of interest" description="Disordered" evidence="1">
    <location>
        <begin position="572"/>
        <end position="591"/>
    </location>
</feature>
<dbReference type="EMBL" id="DTCM01000087">
    <property type="protein sequence ID" value="HGL41461.1"/>
    <property type="molecule type" value="Genomic_DNA"/>
</dbReference>
<dbReference type="AlphaFoldDB" id="A0A7J3G6T3"/>
<keyword evidence="2" id="KW-0812">Transmembrane</keyword>
<reference evidence="3" key="1">
    <citation type="journal article" date="2020" name="mSystems">
        <title>Genome- and Community-Level Interaction Insights into Carbon Utilization and Element Cycling Functions of Hydrothermarchaeota in Hydrothermal Sediment.</title>
        <authorList>
            <person name="Zhou Z."/>
            <person name="Liu Y."/>
            <person name="Xu W."/>
            <person name="Pan J."/>
            <person name="Luo Z.H."/>
            <person name="Li M."/>
        </authorList>
    </citation>
    <scope>NUCLEOTIDE SEQUENCE [LARGE SCALE GENOMIC DNA]</scope>
    <source>
        <strain evidence="3">SpSt-669</strain>
    </source>
</reference>
<feature type="transmembrane region" description="Helical" evidence="2">
    <location>
        <begin position="7"/>
        <end position="23"/>
    </location>
</feature>
<name>A0A7J3G6T3_CALS0</name>
<sequence>MNSRDILAFILGGLGFMVVQPILAQLALIGIVALLLLVVVTILLPGGWVIFSGVRTFTGFFRRFIAPFAALSLAALLVTGASLIAGPAAGMLLAFLIGGLAGLLAVKSFTKTSAPVTATRSIAVGKGSKPSPVVSKQGSQVIQDSPKKADVCIVSRPGGWFGRSRGCIYRQAFDSGVIVFGEASIPAARVLVDAVLKLGRRVVVIGSPYMAASHAKTHYVPLGKTSINVLKPSSSDKFGLRRWAENIAVPLAVAAGLDTAEAGMVIRFLEKFRGSRVLPDDVDKLVAEYGPTGSARLKDALGMLTQFFGEGYPEPDKLFAGDWQQLVIDLRNLSQASQLFIGMYLLYDAPRLFQGCVIVFDSAELGLPELQLLPYDARHVWLRTLKTVERLRGCGGFVISSSTGLLAPELLDLAGTYIVTRGPSHVRRELSERIGVEVNPSSIPVGYALVYTRATPDGRSYLFEGELLQSPVCDLKALEAEAERKISLLREELLGAYRDTLLYADFADYAEHCYSLLRTVKRLQSPTSDSVSQLFPEAGKALKMLLEKQYLMVDPGGVLGLTALGEQALKDWESKSREEKTSDEAGGSSAQPAIALQTGLGSYTQQRKPREIHDVDTLVARARKHLLRGDSLAAVGIAYKAAVTSLKKLLGEEKGHLPDLAAKAAERGVLKISEEEARKLYAANIEAKRLSKQVADGQPVSEEDRKRMADAAELLISLAERVAVFSETLADQNLSEEVSGDG</sequence>
<organism evidence="3">
    <name type="scientific">Caldiarchaeum subterraneum</name>
    <dbReference type="NCBI Taxonomy" id="311458"/>
    <lineage>
        <taxon>Archaea</taxon>
        <taxon>Nitrososphaerota</taxon>
        <taxon>Candidatus Caldarchaeales</taxon>
        <taxon>Candidatus Caldarchaeaceae</taxon>
        <taxon>Candidatus Caldarchaeum</taxon>
    </lineage>
</organism>
<proteinExistence type="predicted"/>
<feature type="compositionally biased region" description="Basic and acidic residues" evidence="1">
    <location>
        <begin position="572"/>
        <end position="583"/>
    </location>
</feature>
<feature type="transmembrane region" description="Helical" evidence="2">
    <location>
        <begin position="64"/>
        <end position="85"/>
    </location>
</feature>
<evidence type="ECO:0000256" key="2">
    <source>
        <dbReference type="SAM" id="Phobius"/>
    </source>
</evidence>
<gene>
    <name evidence="3" type="ORF">ENU43_07370</name>
</gene>
<keyword evidence="2" id="KW-1133">Transmembrane helix</keyword>
<accession>A0A7J3G6T3</accession>
<feature type="transmembrane region" description="Helical" evidence="2">
    <location>
        <begin position="29"/>
        <end position="52"/>
    </location>
</feature>